<feature type="compositionally biased region" description="Basic and acidic residues" evidence="11">
    <location>
        <begin position="216"/>
        <end position="237"/>
    </location>
</feature>
<sequence>MVGSPASTLREQQGAGHDSRKDHRGRSPERGRNPEHVRSLRSGGHGERVERQEPEEGEGRGAPPHFSRPREHQPSPSPHHHRNPRRITSRSRSPRRLQGGVRDTAAGSRASSERWNLDRKPHHSHRHQHSSTSHHQRLSRSRSPSTQCRKHHRRRSSRSADDRASPERERGSGSRRERAGASVRPLRSAAEEQSAAVPRDTIQIRKRPRSRSRHAHQSDHRQAQARKAERPERDVGLRHTRRHSPTGDYQRKRLTSPPPPRVHRSERDTRQKDQQVTRDEEDTSRLGLRPAPGGEERAHHRHQRSRSPEIDRQPRDGGDSLRVKPRPTREHDHDRRPRRSRSKESHRDREDEMYGRGAPYGGHPSNHHGHRGGYAQSGYPSHVPSPMQGHPQQQSPHPYQQGPPTQSGVPYYQPKPSKQFSNPPSHSGGQTPQRGGSAHRGGRGHGHFANLSWTPGEGVKGGNLVQPGEKSREGSAVAAPAGEEAGTEDDNPFRPPADMRAEDESANKRRRPTPGGPTAARTAQEPEVEVEKEKNKISFSIKGRASLQAASAEKLPSTSKPETSPLVTKKAPTPLSPLVQSAAPKSRLYVGNTRVESSKASPPLTRKETVRKKRIKARPTLSEDFAQSESVYYRKTGNESVIGSGTYGKVYKAIHVYTGRMVALKKLRMEGERDGFPVTATREIKLLQSLNHINVVPLQEVMVERNDCFMVFEYQAHDLTGLLNHPTFALTDAHKKHLAKQMFEGLEYLHRRGVLHRDIKAANILISKTGELKFADFGLARFYQKRQKQEYTNRVITIWYRPPELLFGETQYGPAVDIWSAACVLVEIFTRHAIFPGDGGEINQLDKIYNVLGTPSRSEWPGIKELQWYELLRPTHRLPNTFAEKYKDSGRISDDAFELLEAMLSYDPANRPMAADVLEHRYFHEGVKAQQVWELADLEGDWHEFESKALRKEKEKQERDTRRREREVVEKRKAEEGVAGPSEKRQKIVEVAG</sequence>
<evidence type="ECO:0000256" key="2">
    <source>
        <dbReference type="ARBA" id="ARBA00012425"/>
    </source>
</evidence>
<dbReference type="EMBL" id="JASUXU010000009">
    <property type="protein sequence ID" value="KAK0324489.1"/>
    <property type="molecule type" value="Genomic_DNA"/>
</dbReference>
<evidence type="ECO:0000313" key="14">
    <source>
        <dbReference type="Proteomes" id="UP001168146"/>
    </source>
</evidence>
<keyword evidence="5 10" id="KW-0547">Nucleotide-binding</keyword>
<feature type="compositionally biased region" description="Polar residues" evidence="11">
    <location>
        <begin position="1"/>
        <end position="11"/>
    </location>
</feature>
<dbReference type="PROSITE" id="PS50011">
    <property type="entry name" value="PROTEIN_KINASE_DOM"/>
    <property type="match status" value="1"/>
</dbReference>
<proteinExistence type="inferred from homology"/>
<evidence type="ECO:0000313" key="13">
    <source>
        <dbReference type="EMBL" id="KAK0324489.1"/>
    </source>
</evidence>
<comment type="catalytic activity">
    <reaction evidence="8">
        <text>L-threonyl-[protein] + ATP = O-phospho-L-threonyl-[protein] + ADP + H(+)</text>
        <dbReference type="Rhea" id="RHEA:46608"/>
        <dbReference type="Rhea" id="RHEA-COMP:11060"/>
        <dbReference type="Rhea" id="RHEA-COMP:11605"/>
        <dbReference type="ChEBI" id="CHEBI:15378"/>
        <dbReference type="ChEBI" id="CHEBI:30013"/>
        <dbReference type="ChEBI" id="CHEBI:30616"/>
        <dbReference type="ChEBI" id="CHEBI:61977"/>
        <dbReference type="ChEBI" id="CHEBI:456216"/>
        <dbReference type="EC" id="2.7.11.22"/>
    </reaction>
</comment>
<dbReference type="AlphaFoldDB" id="A0AAN6JCD7"/>
<comment type="catalytic activity">
    <reaction evidence="9">
        <text>L-seryl-[protein] + ATP = O-phospho-L-seryl-[protein] + ADP + H(+)</text>
        <dbReference type="Rhea" id="RHEA:17989"/>
        <dbReference type="Rhea" id="RHEA-COMP:9863"/>
        <dbReference type="Rhea" id="RHEA-COMP:11604"/>
        <dbReference type="ChEBI" id="CHEBI:15378"/>
        <dbReference type="ChEBI" id="CHEBI:29999"/>
        <dbReference type="ChEBI" id="CHEBI:30616"/>
        <dbReference type="ChEBI" id="CHEBI:83421"/>
        <dbReference type="ChEBI" id="CHEBI:456216"/>
        <dbReference type="EC" id="2.7.11.22"/>
    </reaction>
</comment>
<evidence type="ECO:0000256" key="8">
    <source>
        <dbReference type="ARBA" id="ARBA00047811"/>
    </source>
</evidence>
<dbReference type="GO" id="GO:0004693">
    <property type="term" value="F:cyclin-dependent protein serine/threonine kinase activity"/>
    <property type="evidence" value="ECO:0007669"/>
    <property type="project" value="UniProtKB-EC"/>
</dbReference>
<feature type="compositionally biased region" description="Basic residues" evidence="11">
    <location>
        <begin position="78"/>
        <end position="95"/>
    </location>
</feature>
<organism evidence="13 14">
    <name type="scientific">Friedmanniomyces endolithicus</name>
    <dbReference type="NCBI Taxonomy" id="329885"/>
    <lineage>
        <taxon>Eukaryota</taxon>
        <taxon>Fungi</taxon>
        <taxon>Dikarya</taxon>
        <taxon>Ascomycota</taxon>
        <taxon>Pezizomycotina</taxon>
        <taxon>Dothideomycetes</taxon>
        <taxon>Dothideomycetidae</taxon>
        <taxon>Mycosphaerellales</taxon>
        <taxon>Teratosphaeriaceae</taxon>
        <taxon>Friedmanniomyces</taxon>
    </lineage>
</organism>
<dbReference type="PANTHER" id="PTHR24056">
    <property type="entry name" value="CELL DIVISION PROTEIN KINASE"/>
    <property type="match status" value="1"/>
</dbReference>
<evidence type="ECO:0000256" key="5">
    <source>
        <dbReference type="ARBA" id="ARBA00022741"/>
    </source>
</evidence>
<dbReference type="InterPro" id="IPR008271">
    <property type="entry name" value="Ser/Thr_kinase_AS"/>
</dbReference>
<name>A0AAN6JCD7_9PEZI</name>
<evidence type="ECO:0000259" key="12">
    <source>
        <dbReference type="PROSITE" id="PS50011"/>
    </source>
</evidence>
<dbReference type="PANTHER" id="PTHR24056:SF546">
    <property type="entry name" value="CYCLIN-DEPENDENT KINASE 12"/>
    <property type="match status" value="1"/>
</dbReference>
<feature type="compositionally biased region" description="Basic and acidic residues" evidence="11">
    <location>
        <begin position="17"/>
        <end position="59"/>
    </location>
</feature>
<reference evidence="13" key="1">
    <citation type="submission" date="2021-12" db="EMBL/GenBank/DDBJ databases">
        <title>Black yeast isolated from Biological Soil Crust.</title>
        <authorList>
            <person name="Kurbessoian T."/>
        </authorList>
    </citation>
    <scope>NUCLEOTIDE SEQUENCE</scope>
    <source>
        <strain evidence="13">CCFEE 5208</strain>
    </source>
</reference>
<evidence type="ECO:0000256" key="4">
    <source>
        <dbReference type="ARBA" id="ARBA00022679"/>
    </source>
</evidence>
<dbReference type="GO" id="GO:0008353">
    <property type="term" value="F:RNA polymerase II CTD heptapeptide repeat kinase activity"/>
    <property type="evidence" value="ECO:0007669"/>
    <property type="project" value="TreeGrafter"/>
</dbReference>
<evidence type="ECO:0000256" key="7">
    <source>
        <dbReference type="ARBA" id="ARBA00022840"/>
    </source>
</evidence>
<dbReference type="PROSITE" id="PS00108">
    <property type="entry name" value="PROTEIN_KINASE_ST"/>
    <property type="match status" value="1"/>
</dbReference>
<keyword evidence="4 13" id="KW-0808">Transferase</keyword>
<dbReference type="SUPFAM" id="SSF56112">
    <property type="entry name" value="Protein kinase-like (PK-like)"/>
    <property type="match status" value="1"/>
</dbReference>
<feature type="domain" description="Protein kinase" evidence="12">
    <location>
        <begin position="636"/>
        <end position="923"/>
    </location>
</feature>
<evidence type="ECO:0000256" key="6">
    <source>
        <dbReference type="ARBA" id="ARBA00022777"/>
    </source>
</evidence>
<dbReference type="Gene3D" id="3.30.200.20">
    <property type="entry name" value="Phosphorylase Kinase, domain 1"/>
    <property type="match status" value="1"/>
</dbReference>
<feature type="compositionally biased region" description="Basic and acidic residues" evidence="11">
    <location>
        <begin position="306"/>
        <end position="335"/>
    </location>
</feature>
<dbReference type="GO" id="GO:0030332">
    <property type="term" value="F:cyclin binding"/>
    <property type="evidence" value="ECO:0007669"/>
    <property type="project" value="TreeGrafter"/>
</dbReference>
<feature type="region of interest" description="Disordered" evidence="11">
    <location>
        <begin position="1"/>
        <end position="585"/>
    </location>
</feature>
<evidence type="ECO:0000256" key="1">
    <source>
        <dbReference type="ARBA" id="ARBA00006485"/>
    </source>
</evidence>
<feature type="compositionally biased region" description="Basic residues" evidence="11">
    <location>
        <begin position="204"/>
        <end position="215"/>
    </location>
</feature>
<dbReference type="InterPro" id="IPR011009">
    <property type="entry name" value="Kinase-like_dom_sf"/>
</dbReference>
<evidence type="ECO:0000256" key="11">
    <source>
        <dbReference type="SAM" id="MobiDB-lite"/>
    </source>
</evidence>
<evidence type="ECO:0000256" key="10">
    <source>
        <dbReference type="PROSITE-ProRule" id="PRU10141"/>
    </source>
</evidence>
<feature type="region of interest" description="Disordered" evidence="11">
    <location>
        <begin position="947"/>
        <end position="993"/>
    </location>
</feature>
<dbReference type="Proteomes" id="UP001168146">
    <property type="component" value="Unassembled WGS sequence"/>
</dbReference>
<dbReference type="FunFam" id="3.30.200.20:FF:000270">
    <property type="entry name" value="Serine/threonine-protein kinase bur1"/>
    <property type="match status" value="1"/>
</dbReference>
<accession>A0AAN6JCD7</accession>
<feature type="compositionally biased region" description="Basic and acidic residues" evidence="11">
    <location>
        <begin position="158"/>
        <end position="179"/>
    </location>
</feature>
<gene>
    <name evidence="13" type="primary">LSK1_2</name>
    <name evidence="13" type="ORF">LTR82_004194</name>
</gene>
<feature type="compositionally biased region" description="Low complexity" evidence="11">
    <location>
        <begin position="384"/>
        <end position="404"/>
    </location>
</feature>
<dbReference type="SMART" id="SM00220">
    <property type="entry name" value="S_TKc"/>
    <property type="match status" value="1"/>
</dbReference>
<dbReference type="Pfam" id="PF00069">
    <property type="entry name" value="Pkinase"/>
    <property type="match status" value="1"/>
</dbReference>
<feature type="compositionally biased region" description="Polar residues" evidence="11">
    <location>
        <begin position="556"/>
        <end position="566"/>
    </location>
</feature>
<dbReference type="InterPro" id="IPR017441">
    <property type="entry name" value="Protein_kinase_ATP_BS"/>
</dbReference>
<feature type="compositionally biased region" description="Basic and acidic residues" evidence="11">
    <location>
        <begin position="342"/>
        <end position="354"/>
    </location>
</feature>
<comment type="caution">
    <text evidence="13">The sequence shown here is derived from an EMBL/GenBank/DDBJ whole genome shotgun (WGS) entry which is preliminary data.</text>
</comment>
<dbReference type="GO" id="GO:0005524">
    <property type="term" value="F:ATP binding"/>
    <property type="evidence" value="ECO:0007669"/>
    <property type="project" value="UniProtKB-UniRule"/>
</dbReference>
<dbReference type="Gene3D" id="1.10.510.10">
    <property type="entry name" value="Transferase(Phosphotransferase) domain 1"/>
    <property type="match status" value="1"/>
</dbReference>
<feature type="compositionally biased region" description="Basic and acidic residues" evidence="11">
    <location>
        <begin position="497"/>
        <end position="507"/>
    </location>
</feature>
<feature type="compositionally biased region" description="Basic and acidic residues" evidence="11">
    <location>
        <begin position="263"/>
        <end position="278"/>
    </location>
</feature>
<feature type="compositionally biased region" description="Basic residues" evidence="11">
    <location>
        <begin position="120"/>
        <end position="140"/>
    </location>
</feature>
<feature type="binding site" evidence="10">
    <location>
        <position position="665"/>
    </location>
    <ligand>
        <name>ATP</name>
        <dbReference type="ChEBI" id="CHEBI:30616"/>
    </ligand>
</feature>
<protein>
    <recommendedName>
        <fullName evidence="2">cyclin-dependent kinase</fullName>
        <ecNumber evidence="2">2.7.11.22</ecNumber>
    </recommendedName>
</protein>
<evidence type="ECO:0000256" key="9">
    <source>
        <dbReference type="ARBA" id="ARBA00048367"/>
    </source>
</evidence>
<comment type="similarity">
    <text evidence="1">Belongs to the protein kinase superfamily. CMGC Ser/Thr protein kinase family. CDC2/CDKX subfamily.</text>
</comment>
<dbReference type="InterPro" id="IPR000719">
    <property type="entry name" value="Prot_kinase_dom"/>
</dbReference>
<dbReference type="EC" id="2.7.11.22" evidence="2"/>
<feature type="compositionally biased region" description="Polar residues" evidence="11">
    <location>
        <begin position="416"/>
        <end position="433"/>
    </location>
</feature>
<feature type="compositionally biased region" description="Basic residues" evidence="11">
    <location>
        <begin position="148"/>
        <end position="157"/>
    </location>
</feature>
<keyword evidence="3 13" id="KW-0723">Serine/threonine-protein kinase</keyword>
<dbReference type="CDD" id="cd07840">
    <property type="entry name" value="STKc_CDK9_like"/>
    <property type="match status" value="1"/>
</dbReference>
<keyword evidence="6 13" id="KW-0418">Kinase</keyword>
<evidence type="ECO:0000256" key="3">
    <source>
        <dbReference type="ARBA" id="ARBA00022527"/>
    </source>
</evidence>
<dbReference type="GO" id="GO:0032968">
    <property type="term" value="P:positive regulation of transcription elongation by RNA polymerase II"/>
    <property type="evidence" value="ECO:0007669"/>
    <property type="project" value="TreeGrafter"/>
</dbReference>
<dbReference type="FunFam" id="1.10.510.10:FF:000440">
    <property type="entry name" value="Serine/threonine-protein kinase bur1"/>
    <property type="match status" value="1"/>
</dbReference>
<dbReference type="PROSITE" id="PS00107">
    <property type="entry name" value="PROTEIN_KINASE_ATP"/>
    <property type="match status" value="1"/>
</dbReference>
<dbReference type="GO" id="GO:0008024">
    <property type="term" value="C:cyclin/CDK positive transcription elongation factor complex"/>
    <property type="evidence" value="ECO:0007669"/>
    <property type="project" value="TreeGrafter"/>
</dbReference>
<dbReference type="InterPro" id="IPR050108">
    <property type="entry name" value="CDK"/>
</dbReference>
<keyword evidence="7 10" id="KW-0067">ATP-binding</keyword>